<dbReference type="AlphaFoldDB" id="A0A7K3VY81"/>
<dbReference type="InterPro" id="IPR003736">
    <property type="entry name" value="PAAI_dom"/>
</dbReference>
<evidence type="ECO:0000313" key="5">
    <source>
        <dbReference type="Proteomes" id="UP000470246"/>
    </source>
</evidence>
<dbReference type="PANTHER" id="PTHR21660:SF1">
    <property type="entry name" value="ACYL-COENZYME A THIOESTERASE 13"/>
    <property type="match status" value="1"/>
</dbReference>
<protein>
    <submittedName>
        <fullName evidence="4">PaaI family thioesterase</fullName>
    </submittedName>
</protein>
<feature type="domain" description="Thioesterase" evidence="3">
    <location>
        <begin position="176"/>
        <end position="250"/>
    </location>
</feature>
<dbReference type="Gene3D" id="3.10.129.10">
    <property type="entry name" value="Hotdog Thioesterase"/>
    <property type="match status" value="2"/>
</dbReference>
<dbReference type="EMBL" id="JAAGWF010000004">
    <property type="protein sequence ID" value="NEK56844.1"/>
    <property type="molecule type" value="Genomic_DNA"/>
</dbReference>
<dbReference type="RefSeq" id="WP_163480043.1">
    <property type="nucleotide sequence ID" value="NZ_JAAGWF010000004.1"/>
</dbReference>
<keyword evidence="5" id="KW-1185">Reference proteome</keyword>
<evidence type="ECO:0000259" key="3">
    <source>
        <dbReference type="Pfam" id="PF03061"/>
    </source>
</evidence>
<name>A0A7K3VY81_9ACTN</name>
<dbReference type="NCBIfam" id="TIGR00369">
    <property type="entry name" value="unchar_dom_1"/>
    <property type="match status" value="1"/>
</dbReference>
<dbReference type="Pfam" id="PF03061">
    <property type="entry name" value="4HBT"/>
    <property type="match status" value="1"/>
</dbReference>
<proteinExistence type="inferred from homology"/>
<dbReference type="CDD" id="cd03443">
    <property type="entry name" value="PaaI_thioesterase"/>
    <property type="match status" value="1"/>
</dbReference>
<sequence length="268" mass="28041">MTEPLTAAERLFGVTLLGCTPTGVQAACHLPTRAHGSSHVIGRLGLLADMTAGRTVRAFLPPELVIRTANLRVDVGDRPPRSGETIRATGALLASSAAHALSEAVLTAPDGAVVARCTARFIIVAGAEPARQRRLGLQPDAAPAPLESMPGLSERVEPGCVVLTARPDARFGNHDGMMHGGVQVALADAALHAAAREAGGGEPALIDMTVRYMRPIPVDGSTIELQATVERAGRLVTVTRARGSDEQGRLLMTAEATFSSARRVRMDE</sequence>
<evidence type="ECO:0000256" key="1">
    <source>
        <dbReference type="ARBA" id="ARBA00008324"/>
    </source>
</evidence>
<gene>
    <name evidence="4" type="ORF">GCU56_03025</name>
</gene>
<dbReference type="InterPro" id="IPR039298">
    <property type="entry name" value="ACOT13"/>
</dbReference>
<dbReference type="Proteomes" id="UP000470246">
    <property type="component" value="Unassembled WGS sequence"/>
</dbReference>
<organism evidence="4 5">
    <name type="scientific">Geodermatophilus sabuli</name>
    <dbReference type="NCBI Taxonomy" id="1564158"/>
    <lineage>
        <taxon>Bacteria</taxon>
        <taxon>Bacillati</taxon>
        <taxon>Actinomycetota</taxon>
        <taxon>Actinomycetes</taxon>
        <taxon>Geodermatophilales</taxon>
        <taxon>Geodermatophilaceae</taxon>
        <taxon>Geodermatophilus</taxon>
    </lineage>
</organism>
<dbReference type="GO" id="GO:0047617">
    <property type="term" value="F:fatty acyl-CoA hydrolase activity"/>
    <property type="evidence" value="ECO:0007669"/>
    <property type="project" value="InterPro"/>
</dbReference>
<dbReference type="InterPro" id="IPR006683">
    <property type="entry name" value="Thioestr_dom"/>
</dbReference>
<keyword evidence="2" id="KW-0378">Hydrolase</keyword>
<dbReference type="InterPro" id="IPR029069">
    <property type="entry name" value="HotDog_dom_sf"/>
</dbReference>
<comment type="caution">
    <text evidence="4">The sequence shown here is derived from an EMBL/GenBank/DDBJ whole genome shotgun (WGS) entry which is preliminary data.</text>
</comment>
<evidence type="ECO:0000256" key="2">
    <source>
        <dbReference type="ARBA" id="ARBA00022801"/>
    </source>
</evidence>
<reference evidence="4 5" key="1">
    <citation type="submission" date="2020-02" db="EMBL/GenBank/DDBJ databases">
        <title>Geodermatophilus sabuli CPCC 205279 I12A-02694.</title>
        <authorList>
            <person name="Jiang Z."/>
        </authorList>
    </citation>
    <scope>NUCLEOTIDE SEQUENCE [LARGE SCALE GENOMIC DNA]</scope>
    <source>
        <strain evidence="4 5">I12A-02694</strain>
    </source>
</reference>
<dbReference type="PANTHER" id="PTHR21660">
    <property type="entry name" value="THIOESTERASE SUPERFAMILY MEMBER-RELATED"/>
    <property type="match status" value="1"/>
</dbReference>
<comment type="similarity">
    <text evidence="1">Belongs to the thioesterase PaaI family.</text>
</comment>
<evidence type="ECO:0000313" key="4">
    <source>
        <dbReference type="EMBL" id="NEK56844.1"/>
    </source>
</evidence>
<accession>A0A7K3VY81</accession>
<dbReference type="SUPFAM" id="SSF54637">
    <property type="entry name" value="Thioesterase/thiol ester dehydrase-isomerase"/>
    <property type="match status" value="2"/>
</dbReference>